<name>A0AAE2YPH7_9PROT</name>
<dbReference type="RefSeq" id="WP_215872057.1">
    <property type="nucleotide sequence ID" value="NZ_JAAXYO010000048.1"/>
</dbReference>
<dbReference type="GO" id="GO:0016020">
    <property type="term" value="C:membrane"/>
    <property type="evidence" value="ECO:0007669"/>
    <property type="project" value="InterPro"/>
</dbReference>
<dbReference type="CDD" id="cd00254">
    <property type="entry name" value="LT-like"/>
    <property type="match status" value="1"/>
</dbReference>
<accession>A0AAE2YPH7</accession>
<evidence type="ECO:0000313" key="5">
    <source>
        <dbReference type="EMBL" id="MBU2787601.1"/>
    </source>
</evidence>
<dbReference type="InterPro" id="IPR000189">
    <property type="entry name" value="Transglyc_AS"/>
</dbReference>
<keyword evidence="2" id="KW-0732">Signal</keyword>
<comment type="caution">
    <text evidence="5">The sequence shown here is derived from an EMBL/GenBank/DDBJ whole genome shotgun (WGS) entry which is preliminary data.</text>
</comment>
<keyword evidence="6" id="KW-1185">Reference proteome</keyword>
<evidence type="ECO:0000259" key="3">
    <source>
        <dbReference type="Pfam" id="PF01464"/>
    </source>
</evidence>
<evidence type="ECO:0000313" key="6">
    <source>
        <dbReference type="Proteomes" id="UP001197378"/>
    </source>
</evidence>
<dbReference type="Pfam" id="PF13511">
    <property type="entry name" value="DUF4124"/>
    <property type="match status" value="1"/>
</dbReference>
<dbReference type="Pfam" id="PF01464">
    <property type="entry name" value="SLT"/>
    <property type="match status" value="1"/>
</dbReference>
<dbReference type="GO" id="GO:0000270">
    <property type="term" value="P:peptidoglycan metabolic process"/>
    <property type="evidence" value="ECO:0007669"/>
    <property type="project" value="InterPro"/>
</dbReference>
<feature type="chain" id="PRO_5042255609" evidence="2">
    <location>
        <begin position="22"/>
        <end position="217"/>
    </location>
</feature>
<gene>
    <name evidence="5" type="ORF">HFQ13_05165</name>
</gene>
<dbReference type="EMBL" id="JAAXYO010000048">
    <property type="protein sequence ID" value="MBU2787601.1"/>
    <property type="molecule type" value="Genomic_DNA"/>
</dbReference>
<dbReference type="InterPro" id="IPR025392">
    <property type="entry name" value="DUF4124"/>
</dbReference>
<dbReference type="InterPro" id="IPR023346">
    <property type="entry name" value="Lysozyme-like_dom_sf"/>
</dbReference>
<feature type="domain" description="Transglycosylase SLT" evidence="3">
    <location>
        <begin position="74"/>
        <end position="170"/>
    </location>
</feature>
<dbReference type="AlphaFoldDB" id="A0AAE2YPH7"/>
<dbReference type="Proteomes" id="UP001197378">
    <property type="component" value="Unassembled WGS sequence"/>
</dbReference>
<proteinExistence type="inferred from homology"/>
<dbReference type="PANTHER" id="PTHR37423">
    <property type="entry name" value="SOLUBLE LYTIC MUREIN TRANSGLYCOSYLASE-RELATED"/>
    <property type="match status" value="1"/>
</dbReference>
<dbReference type="SUPFAM" id="SSF53955">
    <property type="entry name" value="Lysozyme-like"/>
    <property type="match status" value="1"/>
</dbReference>
<reference evidence="5" key="1">
    <citation type="journal article" date="2021" name="ISME J.">
        <title>Genomic evolution of the class Acidithiobacillia: deep-branching Proteobacteria living in extreme acidic conditions.</title>
        <authorList>
            <person name="Moya-Beltran A."/>
            <person name="Beard S."/>
            <person name="Rojas-Villalobos C."/>
            <person name="Issotta F."/>
            <person name="Gallardo Y."/>
            <person name="Ulloa R."/>
            <person name="Giaveno A."/>
            <person name="Degli Esposti M."/>
            <person name="Johnson D.B."/>
            <person name="Quatrini R."/>
        </authorList>
    </citation>
    <scope>NUCLEOTIDE SEQUENCE</scope>
    <source>
        <strain evidence="5">VAN18-1</strain>
    </source>
</reference>
<dbReference type="PANTHER" id="PTHR37423:SF2">
    <property type="entry name" value="MEMBRANE-BOUND LYTIC MUREIN TRANSGLYCOSYLASE C"/>
    <property type="match status" value="1"/>
</dbReference>
<dbReference type="PROSITE" id="PS00922">
    <property type="entry name" value="TRANSGLYCOSYLASE"/>
    <property type="match status" value="1"/>
</dbReference>
<protein>
    <submittedName>
        <fullName evidence="5">Lytic transglycosylase domain-containing protein</fullName>
    </submittedName>
</protein>
<evidence type="ECO:0000259" key="4">
    <source>
        <dbReference type="Pfam" id="PF13511"/>
    </source>
</evidence>
<dbReference type="InterPro" id="IPR008258">
    <property type="entry name" value="Transglycosylase_SLT_dom_1"/>
</dbReference>
<organism evidence="5 6">
    <name type="scientific">Igneacidithiobacillus copahuensis</name>
    <dbReference type="NCBI Taxonomy" id="2724909"/>
    <lineage>
        <taxon>Bacteria</taxon>
        <taxon>Pseudomonadati</taxon>
        <taxon>Pseudomonadota</taxon>
        <taxon>Acidithiobacillia</taxon>
        <taxon>Acidithiobacillales</taxon>
        <taxon>Acidithiobacillaceae</taxon>
        <taxon>Igneacidithiobacillus</taxon>
    </lineage>
</organism>
<dbReference type="Gene3D" id="1.10.530.10">
    <property type="match status" value="1"/>
</dbReference>
<dbReference type="GO" id="GO:0008933">
    <property type="term" value="F:peptidoglycan lytic transglycosylase activity"/>
    <property type="evidence" value="ECO:0007669"/>
    <property type="project" value="InterPro"/>
</dbReference>
<comment type="similarity">
    <text evidence="1">Belongs to the transglycosylase Slt family.</text>
</comment>
<evidence type="ECO:0000256" key="1">
    <source>
        <dbReference type="ARBA" id="ARBA00007734"/>
    </source>
</evidence>
<feature type="domain" description="DUF4124" evidence="4">
    <location>
        <begin position="12"/>
        <end position="57"/>
    </location>
</feature>
<evidence type="ECO:0000256" key="2">
    <source>
        <dbReference type="SAM" id="SignalP"/>
    </source>
</evidence>
<feature type="signal peptide" evidence="2">
    <location>
        <begin position="1"/>
        <end position="21"/>
    </location>
</feature>
<sequence length="217" mass="23663">MTRRRILAVVWLALLSTSAQADIYAYTGSDGVIHLTNLPQHKEPYRLVMRTPKMATHIARQNVNSIARSEVQPLVKAAAKQYGLSAALLNAVIRVESGFNPGAVSSKGAMGLMQLMPSTASRFGVQNPFDAAENIRGGAAYLADLMRKFGGDLRLVLAAYNAGSQAVIQAGYHIPPFQETQNYVPKVMDYYQQFADGTPPQETGTRWIKPVIQISSP</sequence>